<gene>
    <name evidence="1" type="ORF">KK060_21615</name>
</gene>
<comment type="caution">
    <text evidence="1">The sequence shown here is derived from an EMBL/GenBank/DDBJ whole genome shotgun (WGS) entry which is preliminary data.</text>
</comment>
<evidence type="ECO:0000313" key="2">
    <source>
        <dbReference type="Proteomes" id="UP000772618"/>
    </source>
</evidence>
<protein>
    <recommendedName>
        <fullName evidence="3">RagB/SusD family nutrient uptake outer membrane protein</fullName>
    </recommendedName>
</protein>
<dbReference type="RefSeq" id="WP_254156263.1">
    <property type="nucleotide sequence ID" value="NZ_JAHESD010000073.1"/>
</dbReference>
<dbReference type="Proteomes" id="UP000772618">
    <property type="component" value="Unassembled WGS sequence"/>
</dbReference>
<proteinExistence type="predicted"/>
<accession>A0ABS5VYT0</accession>
<evidence type="ECO:0000313" key="1">
    <source>
        <dbReference type="EMBL" id="MBT1705904.1"/>
    </source>
</evidence>
<sequence>YLSNTTYEKAANCTKEKTNYYDLQNRNKERSKANIAAGRLTANSGGWGMVPLYKNFSKEAKVFEPSPVETTLLSKVS</sequence>
<reference evidence="1 2" key="1">
    <citation type="submission" date="2021-05" db="EMBL/GenBank/DDBJ databases">
        <title>A Polyphasic approach of four new species of the genus Ohtaekwangia: Ohtaekwangia histidinii sp. nov., Ohtaekwangia cretensis sp. nov., Ohtaekwangia indiensis sp. nov., Ohtaekwangia reichenbachii sp. nov. from diverse environment.</title>
        <authorList>
            <person name="Octaviana S."/>
        </authorList>
    </citation>
    <scope>NUCLEOTIDE SEQUENCE [LARGE SCALE GENOMIC DNA]</scope>
    <source>
        <strain evidence="1 2">PWU20</strain>
    </source>
</reference>
<dbReference type="EMBL" id="JAHESD010000073">
    <property type="protein sequence ID" value="MBT1705904.1"/>
    <property type="molecule type" value="Genomic_DNA"/>
</dbReference>
<name>A0ABS5VYT0_9BACT</name>
<evidence type="ECO:0008006" key="3">
    <source>
        <dbReference type="Google" id="ProtNLM"/>
    </source>
</evidence>
<organism evidence="1 2">
    <name type="scientific">Chryseosolibacter indicus</name>
    <dbReference type="NCBI Taxonomy" id="2782351"/>
    <lineage>
        <taxon>Bacteria</taxon>
        <taxon>Pseudomonadati</taxon>
        <taxon>Bacteroidota</taxon>
        <taxon>Cytophagia</taxon>
        <taxon>Cytophagales</taxon>
        <taxon>Chryseotaleaceae</taxon>
        <taxon>Chryseosolibacter</taxon>
    </lineage>
</organism>
<feature type="non-terminal residue" evidence="1">
    <location>
        <position position="1"/>
    </location>
</feature>
<keyword evidence="2" id="KW-1185">Reference proteome</keyword>